<proteinExistence type="predicted"/>
<accession>A0ABV4MQZ2</accession>
<comment type="caution">
    <text evidence="2">The sequence shown here is derived from an EMBL/GenBank/DDBJ whole genome shotgun (WGS) entry which is preliminary data.</text>
</comment>
<evidence type="ECO:0000313" key="3">
    <source>
        <dbReference type="Proteomes" id="UP001570071"/>
    </source>
</evidence>
<keyword evidence="3" id="KW-1185">Reference proteome</keyword>
<sequence length="90" mass="9977">MSLAEDRKLFFELANESGMAEDLAKFAKTFGRFQSASIELSDGRSAGYYIPQNVTMKPLSGSRNPPQHTSVVEPVKPQAPLSEYAKARRK</sequence>
<feature type="region of interest" description="Disordered" evidence="1">
    <location>
        <begin position="57"/>
        <end position="90"/>
    </location>
</feature>
<reference evidence="2 3" key="1">
    <citation type="journal article" date="2024" name="ISME J.">
        <title>Tailless and filamentous prophages are predominant in marine Vibrio.</title>
        <authorList>
            <person name="Steensen K."/>
            <person name="Seneca J."/>
            <person name="Bartlau N."/>
            <person name="Yu X.A."/>
            <person name="Hussain F.A."/>
            <person name="Polz M.F."/>
        </authorList>
    </citation>
    <scope>NUCLEOTIDE SEQUENCE [LARGE SCALE GENOMIC DNA]</scope>
    <source>
        <strain evidence="2 3">10N.239.312.F12</strain>
    </source>
</reference>
<dbReference type="Proteomes" id="UP001570071">
    <property type="component" value="Unassembled WGS sequence"/>
</dbReference>
<gene>
    <name evidence="2" type="ORF">AB6D66_00530</name>
</gene>
<feature type="compositionally biased region" description="Polar residues" evidence="1">
    <location>
        <begin position="61"/>
        <end position="70"/>
    </location>
</feature>
<evidence type="ECO:0000313" key="2">
    <source>
        <dbReference type="EMBL" id="MEZ8719530.1"/>
    </source>
</evidence>
<dbReference type="RefSeq" id="WP_269337293.1">
    <property type="nucleotide sequence ID" value="NZ_JBFSSG010000001.1"/>
</dbReference>
<dbReference type="EMBL" id="JBFSSG010000001">
    <property type="protein sequence ID" value="MEZ8719530.1"/>
    <property type="molecule type" value="Genomic_DNA"/>
</dbReference>
<name>A0ABV4MQZ2_9VIBR</name>
<evidence type="ECO:0000256" key="1">
    <source>
        <dbReference type="SAM" id="MobiDB-lite"/>
    </source>
</evidence>
<protein>
    <submittedName>
        <fullName evidence="2">Uncharacterized protein</fullName>
    </submittedName>
</protein>
<organism evidence="2 3">
    <name type="scientific">Vibrio pomeroyi</name>
    <dbReference type="NCBI Taxonomy" id="198832"/>
    <lineage>
        <taxon>Bacteria</taxon>
        <taxon>Pseudomonadati</taxon>
        <taxon>Pseudomonadota</taxon>
        <taxon>Gammaproteobacteria</taxon>
        <taxon>Vibrionales</taxon>
        <taxon>Vibrionaceae</taxon>
        <taxon>Vibrio</taxon>
    </lineage>
</organism>